<sequence length="57" mass="6578">MPKKDKSSMTLKIYRLTPAGEREVLRSFTIRLGDRYHPLAIPEWPDCRCSRCRVAAG</sequence>
<proteinExistence type="predicted"/>
<comment type="caution">
    <text evidence="1">The sequence shown here is derived from an EMBL/GenBank/DDBJ whole genome shotgun (WGS) entry which is preliminary data.</text>
</comment>
<accession>A0A561T6Z2</accession>
<dbReference type="EMBL" id="VIWT01000004">
    <property type="protein sequence ID" value="TWF82869.1"/>
    <property type="molecule type" value="Genomic_DNA"/>
</dbReference>
<name>A0A561T6Z2_9ACTN</name>
<keyword evidence="2" id="KW-1185">Reference proteome</keyword>
<protein>
    <submittedName>
        <fullName evidence="1">Uncharacterized protein</fullName>
    </submittedName>
</protein>
<gene>
    <name evidence="1" type="ORF">FHX73_14351</name>
</gene>
<dbReference type="AlphaFoldDB" id="A0A561T6Z2"/>
<organism evidence="1 2">
    <name type="scientific">Kitasatospora viridis</name>
    <dbReference type="NCBI Taxonomy" id="281105"/>
    <lineage>
        <taxon>Bacteria</taxon>
        <taxon>Bacillati</taxon>
        <taxon>Actinomycetota</taxon>
        <taxon>Actinomycetes</taxon>
        <taxon>Kitasatosporales</taxon>
        <taxon>Streptomycetaceae</taxon>
        <taxon>Kitasatospora</taxon>
    </lineage>
</organism>
<dbReference type="Proteomes" id="UP000317940">
    <property type="component" value="Unassembled WGS sequence"/>
</dbReference>
<evidence type="ECO:0000313" key="2">
    <source>
        <dbReference type="Proteomes" id="UP000317940"/>
    </source>
</evidence>
<evidence type="ECO:0000313" key="1">
    <source>
        <dbReference type="EMBL" id="TWF82869.1"/>
    </source>
</evidence>
<reference evidence="1 2" key="1">
    <citation type="submission" date="2019-06" db="EMBL/GenBank/DDBJ databases">
        <title>Sequencing the genomes of 1000 actinobacteria strains.</title>
        <authorList>
            <person name="Klenk H.-P."/>
        </authorList>
    </citation>
    <scope>NUCLEOTIDE SEQUENCE [LARGE SCALE GENOMIC DNA]</scope>
    <source>
        <strain evidence="1 2">DSM 44826</strain>
    </source>
</reference>